<dbReference type="RefSeq" id="WP_229113626.1">
    <property type="nucleotide sequence ID" value="NZ_CP064787.1"/>
</dbReference>
<dbReference type="InterPro" id="IPR029068">
    <property type="entry name" value="Glyas_Bleomycin-R_OHBP_Dase"/>
</dbReference>
<evidence type="ECO:0008006" key="3">
    <source>
        <dbReference type="Google" id="ProtNLM"/>
    </source>
</evidence>
<protein>
    <recommendedName>
        <fullName evidence="3">VOC family protein</fullName>
    </recommendedName>
</protein>
<accession>A0A897N7L0</accession>
<gene>
    <name evidence="1" type="ORF">HSR121_2855</name>
</gene>
<dbReference type="Proteomes" id="UP000663525">
    <property type="component" value="Chromosome"/>
</dbReference>
<dbReference type="Gene3D" id="3.10.180.10">
    <property type="entry name" value="2,3-Dihydroxybiphenyl 1,2-Dioxygenase, domain 1"/>
    <property type="match status" value="1"/>
</dbReference>
<evidence type="ECO:0000313" key="2">
    <source>
        <dbReference type="Proteomes" id="UP000663525"/>
    </source>
</evidence>
<sequence length="116" mass="13307">MSGIVFFGTADLEGIVEFYEQRLGFERWLEQPECTILEYGNLLVGFCEREQAEADGVVTVVEETRAAVDDRYDDLTDVADEPPSENEPYRIYNFFGTDPDGRAFEVQTFLHDDHRA</sequence>
<reference evidence="1" key="1">
    <citation type="submission" date="2020-11" db="EMBL/GenBank/DDBJ databases">
        <title>Carbohydrate-dependent, anaerobic sulfur respiration: A novel catabolism in halophilic archaea.</title>
        <authorList>
            <person name="Sorokin D.Y."/>
            <person name="Messina E."/>
            <person name="Smedile F."/>
            <person name="La Cono V."/>
            <person name="Hallsworth J.E."/>
            <person name="Yakimov M.M."/>
        </authorList>
    </citation>
    <scope>NUCLEOTIDE SEQUENCE</scope>
    <source>
        <strain evidence="1">HSR12-1</strain>
    </source>
</reference>
<dbReference type="AlphaFoldDB" id="A0A897N7L0"/>
<dbReference type="GeneID" id="68856393"/>
<dbReference type="EMBL" id="CP064787">
    <property type="protein sequence ID" value="QSG07173.1"/>
    <property type="molecule type" value="Genomic_DNA"/>
</dbReference>
<proteinExistence type="predicted"/>
<dbReference type="SUPFAM" id="SSF54593">
    <property type="entry name" value="Glyoxalase/Bleomycin resistance protein/Dihydroxybiphenyl dioxygenase"/>
    <property type="match status" value="1"/>
</dbReference>
<evidence type="ECO:0000313" key="1">
    <source>
        <dbReference type="EMBL" id="QSG07173.1"/>
    </source>
</evidence>
<organism evidence="1 2">
    <name type="scientific">Halapricum desulfuricans</name>
    <dbReference type="NCBI Taxonomy" id="2841257"/>
    <lineage>
        <taxon>Archaea</taxon>
        <taxon>Methanobacteriati</taxon>
        <taxon>Methanobacteriota</taxon>
        <taxon>Stenosarchaea group</taxon>
        <taxon>Halobacteria</taxon>
        <taxon>Halobacteriales</taxon>
        <taxon>Haloarculaceae</taxon>
        <taxon>Halapricum</taxon>
    </lineage>
</organism>
<name>A0A897N7L0_9EURY</name>